<dbReference type="EMBL" id="FXAZ01000010">
    <property type="protein sequence ID" value="SMG58664.1"/>
    <property type="molecule type" value="Genomic_DNA"/>
</dbReference>
<feature type="transmembrane region" description="Helical" evidence="7">
    <location>
        <begin position="200"/>
        <end position="218"/>
    </location>
</feature>
<evidence type="ECO:0000256" key="5">
    <source>
        <dbReference type="ARBA" id="ARBA00022989"/>
    </source>
</evidence>
<gene>
    <name evidence="9" type="ORF">SAMN06295960_4766</name>
</gene>
<dbReference type="Pfam" id="PF03176">
    <property type="entry name" value="MMPL"/>
    <property type="match status" value="2"/>
</dbReference>
<dbReference type="PANTHER" id="PTHR33406:SF6">
    <property type="entry name" value="MEMBRANE PROTEIN YDGH-RELATED"/>
    <property type="match status" value="1"/>
</dbReference>
<keyword evidence="10" id="KW-1185">Reference proteome</keyword>
<organism evidence="9 10">
    <name type="scientific">Paenibacillus aquistagni</name>
    <dbReference type="NCBI Taxonomy" id="1852522"/>
    <lineage>
        <taxon>Bacteria</taxon>
        <taxon>Bacillati</taxon>
        <taxon>Bacillota</taxon>
        <taxon>Bacilli</taxon>
        <taxon>Bacillales</taxon>
        <taxon>Paenibacillaceae</taxon>
        <taxon>Paenibacillus</taxon>
    </lineage>
</organism>
<feature type="transmembrane region" description="Helical" evidence="7">
    <location>
        <begin position="620"/>
        <end position="642"/>
    </location>
</feature>
<protein>
    <submittedName>
        <fullName evidence="9">Putative drug exporter of the RND superfamily</fullName>
    </submittedName>
</protein>
<dbReference type="PANTHER" id="PTHR33406">
    <property type="entry name" value="MEMBRANE PROTEIN MJ1562-RELATED"/>
    <property type="match status" value="1"/>
</dbReference>
<name>A0A1X7LYQ5_9BACL</name>
<proteinExistence type="inferred from homology"/>
<feature type="transmembrane region" description="Helical" evidence="7">
    <location>
        <begin position="225"/>
        <end position="246"/>
    </location>
</feature>
<feature type="domain" description="SSD" evidence="8">
    <location>
        <begin position="242"/>
        <end position="355"/>
    </location>
</feature>
<dbReference type="GO" id="GO:0005886">
    <property type="term" value="C:plasma membrane"/>
    <property type="evidence" value="ECO:0007669"/>
    <property type="project" value="UniProtKB-SubCell"/>
</dbReference>
<evidence type="ECO:0000256" key="2">
    <source>
        <dbReference type="ARBA" id="ARBA00010157"/>
    </source>
</evidence>
<feature type="transmembrane region" description="Helical" evidence="7">
    <location>
        <begin position="663"/>
        <end position="682"/>
    </location>
</feature>
<evidence type="ECO:0000256" key="6">
    <source>
        <dbReference type="ARBA" id="ARBA00023136"/>
    </source>
</evidence>
<evidence type="ECO:0000259" key="8">
    <source>
        <dbReference type="PROSITE" id="PS50156"/>
    </source>
</evidence>
<feature type="transmembrane region" description="Helical" evidence="7">
    <location>
        <begin position="301"/>
        <end position="322"/>
    </location>
</feature>
<feature type="transmembrane region" description="Helical" evidence="7">
    <location>
        <begin position="402"/>
        <end position="422"/>
    </location>
</feature>
<keyword evidence="6 7" id="KW-0472">Membrane</keyword>
<dbReference type="PROSITE" id="PS50156">
    <property type="entry name" value="SSD"/>
    <property type="match status" value="2"/>
</dbReference>
<dbReference type="SUPFAM" id="SSF82866">
    <property type="entry name" value="Multidrug efflux transporter AcrB transmembrane domain"/>
    <property type="match status" value="2"/>
</dbReference>
<evidence type="ECO:0000256" key="4">
    <source>
        <dbReference type="ARBA" id="ARBA00022692"/>
    </source>
</evidence>
<reference evidence="9 10" key="1">
    <citation type="submission" date="2017-04" db="EMBL/GenBank/DDBJ databases">
        <authorList>
            <person name="Afonso C.L."/>
            <person name="Miller P.J."/>
            <person name="Scott M.A."/>
            <person name="Spackman E."/>
            <person name="Goraichik I."/>
            <person name="Dimitrov K.M."/>
            <person name="Suarez D.L."/>
            <person name="Swayne D.E."/>
        </authorList>
    </citation>
    <scope>NUCLEOTIDE SEQUENCE [LARGE SCALE GENOMIC DNA]</scope>
    <source>
        <strain evidence="9 10">11</strain>
    </source>
</reference>
<evidence type="ECO:0000256" key="3">
    <source>
        <dbReference type="ARBA" id="ARBA00022475"/>
    </source>
</evidence>
<dbReference type="AlphaFoldDB" id="A0A1X7LYQ5"/>
<keyword evidence="4 7" id="KW-0812">Transmembrane</keyword>
<dbReference type="Gene3D" id="1.20.1640.10">
    <property type="entry name" value="Multidrug efflux transporter AcrB transmembrane domain"/>
    <property type="match status" value="2"/>
</dbReference>
<dbReference type="Proteomes" id="UP000193834">
    <property type="component" value="Unassembled WGS sequence"/>
</dbReference>
<dbReference type="STRING" id="1852522.SAMN06295960_4766"/>
<keyword evidence="3" id="KW-1003">Cell membrane</keyword>
<accession>A0A1X7LYQ5</accession>
<evidence type="ECO:0000256" key="7">
    <source>
        <dbReference type="SAM" id="Phobius"/>
    </source>
</evidence>
<dbReference type="InterPro" id="IPR050545">
    <property type="entry name" value="Mycobact_MmpL"/>
</dbReference>
<feature type="transmembrane region" description="Helical" evidence="7">
    <location>
        <begin position="334"/>
        <end position="357"/>
    </location>
</feature>
<dbReference type="InterPro" id="IPR004869">
    <property type="entry name" value="MMPL_dom"/>
</dbReference>
<feature type="transmembrane region" description="Helical" evidence="7">
    <location>
        <begin position="688"/>
        <end position="709"/>
    </location>
</feature>
<sequence>MKAIESVSRAVTGKRGRWVTLAVWILLVAVLSVVWPPVNAVEDNNAANLESTAPSVVADTVAEREFGNGADVPALVVWKRSGGLSEDDLGKLKALTQALTEAPLQDQTGIIPLYQLPDPVLLSQLSEDKSSFVLPILFDPEADADRLKENVEALKAKVKEIFGENPFETPIDETDALSARVTGPVGISIDATALFSNADVTLLIATVLLVMVILLLIYRSPILALIPIAAVGFAYGVTSPLLGLLAEQGIIIVDAQAIAIMTVLLFGAGTDYCLFLISHFRHVLTEEEDKRTALVKAFKGSSGAIAMSGFTVVIALLVLLLAKYGAYQRFAVPFSLSILVMGFASLTLVPALLAIFGRASFYPFVPRTPEMEAERARRKGKQPRARKQRSEGIGALVIKRPWTIMLATLILLGGLAGFSTQLKYTFDLLSSFPSDMESREGFTVIGEQFSAGSLAPVKVMVDTEGKANDLKERLESLPYIAKVGEPQQGKENKQIQAYEVEFSMNPYSMEAMDHIPDLREAAEQALLAAGITDPSDQVWISGQTAMQYDTEVIGDRDAMVVIPVVILLIALLLLLYLRSLVATIYLIGTVVLSFFSALGLGWIILHYGFGVEAIQGAIPLYAFVFLVALGEDYNIFMVSRIWQKSKTMPLKQAIKEGVNETSSVITSAGIILAGTFAVLATLPMQVLIQFGTVTALGVLLDTFIVRPLLVPSITAILGRSAFWPGRRDFSADQAKSKPSM</sequence>
<keyword evidence="5 7" id="KW-1133">Transmembrane helix</keyword>
<evidence type="ECO:0000256" key="1">
    <source>
        <dbReference type="ARBA" id="ARBA00004651"/>
    </source>
</evidence>
<dbReference type="InterPro" id="IPR000731">
    <property type="entry name" value="SSD"/>
</dbReference>
<evidence type="ECO:0000313" key="9">
    <source>
        <dbReference type="EMBL" id="SMG58664.1"/>
    </source>
</evidence>
<feature type="transmembrane region" description="Helical" evidence="7">
    <location>
        <begin position="258"/>
        <end position="280"/>
    </location>
</feature>
<comment type="similarity">
    <text evidence="2">Belongs to the resistance-nodulation-cell division (RND) (TC 2.A.6) family. MmpL subfamily.</text>
</comment>
<feature type="domain" description="SSD" evidence="8">
    <location>
        <begin position="555"/>
        <end position="715"/>
    </location>
</feature>
<feature type="transmembrane region" description="Helical" evidence="7">
    <location>
        <begin position="584"/>
        <end position="608"/>
    </location>
</feature>
<feature type="transmembrane region" description="Helical" evidence="7">
    <location>
        <begin position="558"/>
        <end position="577"/>
    </location>
</feature>
<comment type="subcellular location">
    <subcellularLocation>
        <location evidence="1">Cell membrane</location>
        <topology evidence="1">Multi-pass membrane protein</topology>
    </subcellularLocation>
</comment>
<evidence type="ECO:0000313" key="10">
    <source>
        <dbReference type="Proteomes" id="UP000193834"/>
    </source>
</evidence>